<dbReference type="STRING" id="75743.A0A401PT88"/>
<dbReference type="SUPFAM" id="SSF54928">
    <property type="entry name" value="RNA-binding domain, RBD"/>
    <property type="match status" value="2"/>
</dbReference>
<dbReference type="CDD" id="cd12343">
    <property type="entry name" value="RRM1_2_CoAA_like"/>
    <property type="match status" value="1"/>
</dbReference>
<comment type="caution">
    <text evidence="4">The sequence shown here is derived from an EMBL/GenBank/DDBJ whole genome shotgun (WGS) entry which is preliminary data.</text>
</comment>
<evidence type="ECO:0000256" key="1">
    <source>
        <dbReference type="ARBA" id="ARBA00022884"/>
    </source>
</evidence>
<feature type="domain" description="RRM" evidence="3">
    <location>
        <begin position="78"/>
        <end position="148"/>
    </location>
</feature>
<dbReference type="InterPro" id="IPR000504">
    <property type="entry name" value="RRM_dom"/>
</dbReference>
<dbReference type="PANTHER" id="PTHR48025">
    <property type="entry name" value="OS02G0815200 PROTEIN"/>
    <property type="match status" value="1"/>
</dbReference>
<dbReference type="InterPro" id="IPR035979">
    <property type="entry name" value="RBD_domain_sf"/>
</dbReference>
<dbReference type="InterPro" id="IPR050502">
    <property type="entry name" value="Euk_RNA-bind_prot"/>
</dbReference>
<organism evidence="4 5">
    <name type="scientific">Scyliorhinus torazame</name>
    <name type="common">Cloudy catshark</name>
    <name type="synonym">Catulus torazame</name>
    <dbReference type="NCBI Taxonomy" id="75743"/>
    <lineage>
        <taxon>Eukaryota</taxon>
        <taxon>Metazoa</taxon>
        <taxon>Chordata</taxon>
        <taxon>Craniata</taxon>
        <taxon>Vertebrata</taxon>
        <taxon>Chondrichthyes</taxon>
        <taxon>Elasmobranchii</taxon>
        <taxon>Galeomorphii</taxon>
        <taxon>Galeoidea</taxon>
        <taxon>Carcharhiniformes</taxon>
        <taxon>Scyliorhinidae</taxon>
        <taxon>Scyliorhinus</taxon>
    </lineage>
</organism>
<keyword evidence="5" id="KW-1185">Reference proteome</keyword>
<evidence type="ECO:0000313" key="5">
    <source>
        <dbReference type="Proteomes" id="UP000288216"/>
    </source>
</evidence>
<dbReference type="PANTHER" id="PTHR48025:SF26">
    <property type="entry name" value="HETEROGENEOUS NUCLEAR RIBONUCLEOPROTEIN M-RELATED"/>
    <property type="match status" value="1"/>
</dbReference>
<dbReference type="GO" id="GO:0005634">
    <property type="term" value="C:nucleus"/>
    <property type="evidence" value="ECO:0007669"/>
    <property type="project" value="TreeGrafter"/>
</dbReference>
<gene>
    <name evidence="4" type="ORF">scyTo_0020996</name>
</gene>
<keyword evidence="1 2" id="KW-0694">RNA-binding</keyword>
<dbReference type="Pfam" id="PF00076">
    <property type="entry name" value="RRM_1"/>
    <property type="match status" value="2"/>
</dbReference>
<evidence type="ECO:0000259" key="3">
    <source>
        <dbReference type="PROSITE" id="PS50102"/>
    </source>
</evidence>
<evidence type="ECO:0000256" key="2">
    <source>
        <dbReference type="PROSITE-ProRule" id="PRU00176"/>
    </source>
</evidence>
<dbReference type="Proteomes" id="UP000288216">
    <property type="component" value="Unassembled WGS sequence"/>
</dbReference>
<dbReference type="GO" id="GO:0003729">
    <property type="term" value="F:mRNA binding"/>
    <property type="evidence" value="ECO:0007669"/>
    <property type="project" value="TreeGrafter"/>
</dbReference>
<dbReference type="AlphaFoldDB" id="A0A401PT88"/>
<protein>
    <recommendedName>
        <fullName evidence="3">RRM domain-containing protein</fullName>
    </recommendedName>
</protein>
<evidence type="ECO:0000313" key="4">
    <source>
        <dbReference type="EMBL" id="GCB76318.1"/>
    </source>
</evidence>
<dbReference type="InterPro" id="IPR012677">
    <property type="entry name" value="Nucleotide-bd_a/b_plait_sf"/>
</dbReference>
<proteinExistence type="predicted"/>
<dbReference type="OMA" id="MERDCKS"/>
<dbReference type="PROSITE" id="PS50102">
    <property type="entry name" value="RRM"/>
    <property type="match status" value="2"/>
</dbReference>
<dbReference type="EMBL" id="BFAA01017840">
    <property type="protein sequence ID" value="GCB76318.1"/>
    <property type="molecule type" value="Genomic_DNA"/>
</dbReference>
<reference evidence="4 5" key="1">
    <citation type="journal article" date="2018" name="Nat. Ecol. Evol.">
        <title>Shark genomes provide insights into elasmobranch evolution and the origin of vertebrates.</title>
        <authorList>
            <person name="Hara Y"/>
            <person name="Yamaguchi K"/>
            <person name="Onimaru K"/>
            <person name="Kadota M"/>
            <person name="Koyanagi M"/>
            <person name="Keeley SD"/>
            <person name="Tatsumi K"/>
            <person name="Tanaka K"/>
            <person name="Motone F"/>
            <person name="Kageyama Y"/>
            <person name="Nozu R"/>
            <person name="Adachi N"/>
            <person name="Nishimura O"/>
            <person name="Nakagawa R"/>
            <person name="Tanegashima C"/>
            <person name="Kiyatake I"/>
            <person name="Matsumoto R"/>
            <person name="Murakumo K"/>
            <person name="Nishida K"/>
            <person name="Terakita A"/>
            <person name="Kuratani S"/>
            <person name="Sato K"/>
            <person name="Hyodo S Kuraku.S."/>
        </authorList>
    </citation>
    <scope>NUCLEOTIDE SEQUENCE [LARGE SCALE GENOMIC DNA]</scope>
</reference>
<name>A0A401PT88_SCYTO</name>
<feature type="domain" description="RRM" evidence="3">
    <location>
        <begin position="2"/>
        <end position="72"/>
    </location>
</feature>
<accession>A0A401PT88</accession>
<dbReference type="OrthoDB" id="79941at2759"/>
<dbReference type="SMART" id="SM00360">
    <property type="entry name" value="RRM"/>
    <property type="match status" value="2"/>
</dbReference>
<sequence>MVKIFVGNLPRGCEASELRPLFEKYGEVNECDVLSSYAFVHMEKEAEAKRAISELHRRALRASPLTVELATARLRNATKLYVGNVAAGARTRDLQRLFQVYGRVLECDIVKNYAFVHMEKERQAQEAARGLSGTELAGQRVSTLRDDRLPEPPKLGLFIAAPSTTACPVGYRRQITGTSDQHRATNLKPRTACIQMERDCKSSAVESLSEM</sequence>
<dbReference type="Gene3D" id="3.30.70.330">
    <property type="match status" value="2"/>
</dbReference>